<accession>A0A7H0F5E4</accession>
<dbReference type="InterPro" id="IPR020846">
    <property type="entry name" value="MFS_dom"/>
</dbReference>
<dbReference type="InterPro" id="IPR011701">
    <property type="entry name" value="MFS"/>
</dbReference>
<dbReference type="Pfam" id="PF07690">
    <property type="entry name" value="MFS_1"/>
    <property type="match status" value="1"/>
</dbReference>
<dbReference type="CDD" id="cd17321">
    <property type="entry name" value="MFS_MMR_MDR_like"/>
    <property type="match status" value="1"/>
</dbReference>
<feature type="transmembrane region" description="Helical" evidence="7">
    <location>
        <begin position="344"/>
        <end position="363"/>
    </location>
</feature>
<dbReference type="InterPro" id="IPR004638">
    <property type="entry name" value="EmrB-like"/>
</dbReference>
<comment type="subcellular location">
    <subcellularLocation>
        <location evidence="1">Cell membrane</location>
        <topology evidence="1">Multi-pass membrane protein</topology>
    </subcellularLocation>
</comment>
<evidence type="ECO:0000256" key="6">
    <source>
        <dbReference type="ARBA" id="ARBA00023136"/>
    </source>
</evidence>
<evidence type="ECO:0000256" key="2">
    <source>
        <dbReference type="ARBA" id="ARBA00022448"/>
    </source>
</evidence>
<gene>
    <name evidence="9" type="ORF">IAR63_13195</name>
</gene>
<feature type="transmembrane region" description="Helical" evidence="7">
    <location>
        <begin position="179"/>
        <end position="199"/>
    </location>
</feature>
<evidence type="ECO:0000313" key="10">
    <source>
        <dbReference type="Proteomes" id="UP000516013"/>
    </source>
</evidence>
<feature type="transmembrane region" description="Helical" evidence="7">
    <location>
        <begin position="243"/>
        <end position="260"/>
    </location>
</feature>
<evidence type="ECO:0000256" key="7">
    <source>
        <dbReference type="SAM" id="Phobius"/>
    </source>
</evidence>
<dbReference type="KEGG" id="ccur:IAR63_13195"/>
<dbReference type="NCBIfam" id="TIGR00711">
    <property type="entry name" value="efflux_EmrB"/>
    <property type="match status" value="1"/>
</dbReference>
<feature type="transmembrane region" description="Helical" evidence="7">
    <location>
        <begin position="63"/>
        <end position="83"/>
    </location>
</feature>
<dbReference type="Proteomes" id="UP000516013">
    <property type="component" value="Chromosome"/>
</dbReference>
<evidence type="ECO:0000259" key="8">
    <source>
        <dbReference type="PROSITE" id="PS50850"/>
    </source>
</evidence>
<dbReference type="PANTHER" id="PTHR42718">
    <property type="entry name" value="MAJOR FACILITATOR SUPERFAMILY MULTIDRUG TRANSPORTER MFSC"/>
    <property type="match status" value="1"/>
</dbReference>
<dbReference type="SUPFAM" id="SSF103473">
    <property type="entry name" value="MFS general substrate transporter"/>
    <property type="match status" value="1"/>
</dbReference>
<feature type="transmembrane region" description="Helical" evidence="7">
    <location>
        <begin position="409"/>
        <end position="432"/>
    </location>
</feature>
<keyword evidence="3" id="KW-1003">Cell membrane</keyword>
<feature type="transmembrane region" description="Helical" evidence="7">
    <location>
        <begin position="211"/>
        <end position="231"/>
    </location>
</feature>
<dbReference type="Gene3D" id="1.20.1720.10">
    <property type="entry name" value="Multidrug resistance protein D"/>
    <property type="match status" value="1"/>
</dbReference>
<dbReference type="PROSITE" id="PS50850">
    <property type="entry name" value="MFS"/>
    <property type="match status" value="1"/>
</dbReference>
<proteinExistence type="predicted"/>
<organism evidence="9 10">
    <name type="scientific">Cylindrospermopsis curvispora GIHE-G1</name>
    <dbReference type="NCBI Taxonomy" id="2666332"/>
    <lineage>
        <taxon>Bacteria</taxon>
        <taxon>Bacillati</taxon>
        <taxon>Cyanobacteriota</taxon>
        <taxon>Cyanophyceae</taxon>
        <taxon>Nostocales</taxon>
        <taxon>Aphanizomenonaceae</taxon>
        <taxon>Cylindrospermopsis</taxon>
    </lineage>
</organism>
<sequence length="488" mass="53034">MRSIEQQSSQPLLESASDPLQKWWVMLGISIGMFLFSLDIHIVNLSLPTLVRELHTNFATIEWVPLSYLLMLTVLVLSVGQLGDMWGKKWLYFGGLILFTFSSLLCGLAPTVEYLIGFRVIQGFSAAFICALAPAIITEVFPKEQRGLALGISTGIAWLGTALGPTLGGLLIGFGSWRLIFLVNLPFCIIASLLVLFFVPDSSKSEAKQSFDSLGTLLMVVTLTCFVLGITKLQSQEFGDTKTIVFLTVAVLGLGSFLVSQSQIAKPMLNLEMFRSLELSLGLLLSAIAYGFTIGVLFILPFFLELVKHYPEQQVGLMLAVLPVASIMMTPVAGYLSDRIGERIVSIIGLVLLVFGCLAISTFEAELTVWGYILRVTPLALGVGIFQPSNQSAVMGGISPERLGIASGLLFLSRTLGQITGLSLIGILFSILTYTHTQAKSPIDVTDAPVEALVFAVQMSFRLIAPILIAATIMAVVLWWLEGRKQRS</sequence>
<reference evidence="9 10" key="1">
    <citation type="submission" date="2020-08" db="EMBL/GenBank/DDBJ databases">
        <title>Complete genome sequence of Raphidiopsis curvispora isolated from drinking water reservoir in South Korea.</title>
        <authorList>
            <person name="Jeong J."/>
        </authorList>
    </citation>
    <scope>NUCLEOTIDE SEQUENCE [LARGE SCALE GENOMIC DNA]</scope>
    <source>
        <strain evidence="9 10">GIHE-G1</strain>
    </source>
</reference>
<keyword evidence="5 7" id="KW-1133">Transmembrane helix</keyword>
<keyword evidence="6 7" id="KW-0472">Membrane</keyword>
<feature type="transmembrane region" description="Helical" evidence="7">
    <location>
        <begin position="316"/>
        <end position="337"/>
    </location>
</feature>
<dbReference type="PRINTS" id="PR01036">
    <property type="entry name" value="TCRTETB"/>
</dbReference>
<evidence type="ECO:0000256" key="5">
    <source>
        <dbReference type="ARBA" id="ARBA00022989"/>
    </source>
</evidence>
<feature type="transmembrane region" description="Helical" evidence="7">
    <location>
        <begin position="116"/>
        <end position="137"/>
    </location>
</feature>
<feature type="transmembrane region" description="Helical" evidence="7">
    <location>
        <begin position="23"/>
        <end position="43"/>
    </location>
</feature>
<feature type="transmembrane region" description="Helical" evidence="7">
    <location>
        <begin position="90"/>
        <end position="110"/>
    </location>
</feature>
<name>A0A7H0F5E4_9CYAN</name>
<dbReference type="PANTHER" id="PTHR42718:SF46">
    <property type="entry name" value="BLR6921 PROTEIN"/>
    <property type="match status" value="1"/>
</dbReference>
<keyword evidence="2" id="KW-0813">Transport</keyword>
<evidence type="ECO:0000256" key="1">
    <source>
        <dbReference type="ARBA" id="ARBA00004651"/>
    </source>
</evidence>
<evidence type="ECO:0000313" key="9">
    <source>
        <dbReference type="EMBL" id="QNP31260.1"/>
    </source>
</evidence>
<keyword evidence="4 7" id="KW-0812">Transmembrane</keyword>
<dbReference type="Gene3D" id="1.20.1250.20">
    <property type="entry name" value="MFS general substrate transporter like domains"/>
    <property type="match status" value="1"/>
</dbReference>
<protein>
    <submittedName>
        <fullName evidence="9">MFS transporter</fullName>
    </submittedName>
</protein>
<feature type="transmembrane region" description="Helical" evidence="7">
    <location>
        <begin position="452"/>
        <end position="481"/>
    </location>
</feature>
<evidence type="ECO:0000256" key="3">
    <source>
        <dbReference type="ARBA" id="ARBA00022475"/>
    </source>
</evidence>
<dbReference type="EMBL" id="CP060822">
    <property type="protein sequence ID" value="QNP31260.1"/>
    <property type="molecule type" value="Genomic_DNA"/>
</dbReference>
<feature type="transmembrane region" description="Helical" evidence="7">
    <location>
        <begin position="149"/>
        <end position="173"/>
    </location>
</feature>
<dbReference type="GO" id="GO:0005886">
    <property type="term" value="C:plasma membrane"/>
    <property type="evidence" value="ECO:0007669"/>
    <property type="project" value="UniProtKB-SubCell"/>
</dbReference>
<dbReference type="AlphaFoldDB" id="A0A7H0F5E4"/>
<evidence type="ECO:0000256" key="4">
    <source>
        <dbReference type="ARBA" id="ARBA00022692"/>
    </source>
</evidence>
<feature type="transmembrane region" description="Helical" evidence="7">
    <location>
        <begin position="281"/>
        <end position="304"/>
    </location>
</feature>
<feature type="domain" description="Major facilitator superfamily (MFS) profile" evidence="8">
    <location>
        <begin position="25"/>
        <end position="483"/>
    </location>
</feature>
<dbReference type="GO" id="GO:0022857">
    <property type="term" value="F:transmembrane transporter activity"/>
    <property type="evidence" value="ECO:0007669"/>
    <property type="project" value="InterPro"/>
</dbReference>
<keyword evidence="10" id="KW-1185">Reference proteome</keyword>
<dbReference type="InterPro" id="IPR036259">
    <property type="entry name" value="MFS_trans_sf"/>
</dbReference>